<comment type="caution">
    <text evidence="1">The sequence shown here is derived from an EMBL/GenBank/DDBJ whole genome shotgun (WGS) entry which is preliminary data.</text>
</comment>
<dbReference type="Proteomes" id="UP000771736">
    <property type="component" value="Unassembled WGS sequence"/>
</dbReference>
<accession>A0A930MY07</accession>
<dbReference type="EMBL" id="JABZSJ010000005">
    <property type="protein sequence ID" value="MBF1383605.1"/>
    <property type="molecule type" value="Genomic_DNA"/>
</dbReference>
<protein>
    <submittedName>
        <fullName evidence="1">Uncharacterized protein</fullName>
    </submittedName>
</protein>
<dbReference type="RefSeq" id="WP_273158368.1">
    <property type="nucleotide sequence ID" value="NZ_CAUOTG010000073.1"/>
</dbReference>
<proteinExistence type="predicted"/>
<gene>
    <name evidence="1" type="ORF">HXN26_01910</name>
</gene>
<evidence type="ECO:0000313" key="1">
    <source>
        <dbReference type="EMBL" id="MBF1383605.1"/>
    </source>
</evidence>
<name>A0A930MY07_9BACT</name>
<organism evidence="1 2">
    <name type="scientific">Prevotella aurantiaca</name>
    <dbReference type="NCBI Taxonomy" id="596085"/>
    <lineage>
        <taxon>Bacteria</taxon>
        <taxon>Pseudomonadati</taxon>
        <taxon>Bacteroidota</taxon>
        <taxon>Bacteroidia</taxon>
        <taxon>Bacteroidales</taxon>
        <taxon>Prevotellaceae</taxon>
        <taxon>Prevotella</taxon>
    </lineage>
</organism>
<reference evidence="1" key="1">
    <citation type="submission" date="2020-04" db="EMBL/GenBank/DDBJ databases">
        <title>Deep metagenomics examines the oral microbiome during advanced dental caries in children, revealing novel taxa and co-occurrences with host molecules.</title>
        <authorList>
            <person name="Baker J.L."/>
            <person name="Morton J.T."/>
            <person name="Dinis M."/>
            <person name="Alvarez R."/>
            <person name="Tran N.C."/>
            <person name="Knight R."/>
            <person name="Edlund A."/>
        </authorList>
    </citation>
    <scope>NUCLEOTIDE SEQUENCE</scope>
    <source>
        <strain evidence="1">JCVI_44_bin.5</strain>
    </source>
</reference>
<evidence type="ECO:0000313" key="2">
    <source>
        <dbReference type="Proteomes" id="UP000771736"/>
    </source>
</evidence>
<dbReference type="AlphaFoldDB" id="A0A930MY07"/>
<sequence>MITGIDYVLYTQKKQEEFIQEIKKSFSLWDKPYIVVDNEDETTDIYVAKNKMMFELIDEKGFYTYRDSGEGPFLLIFNSNNSSDSNRITLVLPKDIETSKFARKVYDWLKSIL</sequence>